<dbReference type="GO" id="GO:0033294">
    <property type="term" value="F:ectoine binding"/>
    <property type="evidence" value="ECO:0007669"/>
    <property type="project" value="InterPro"/>
</dbReference>
<keyword evidence="1" id="KW-0732">Signal</keyword>
<dbReference type="PROSITE" id="PS51257">
    <property type="entry name" value="PROKAR_LIPOPROTEIN"/>
    <property type="match status" value="1"/>
</dbReference>
<sequence>MDRRRFLARTGGAAVAALMGPTLLSGCSRVGTGNTFDRVREQGYINVGFANEAPYGYTDLATGKLTGESPELARAIFAELGVDDLRGVPVSFDGLIPGLIGGQFDMVAAGMAIVPDRCRQVAFTNPDYLSRTAFLVPEGNPAGIENFSSIAENPDITLAVMNATVEQQMAAQAGVPTAQVQTAPDTPSAYELLETGRIDAVALTAISLRWILKTRGGPFEVTEAFFPVVDGQEVIGGGGYALRQEDTDMLAAFNEKLEEFKESGRLLEIIEPFGFSEDELPGDLTAQQLCSA</sequence>
<dbReference type="Pfam" id="PF00497">
    <property type="entry name" value="SBP_bac_3"/>
    <property type="match status" value="1"/>
</dbReference>
<dbReference type="PANTHER" id="PTHR35936">
    <property type="entry name" value="MEMBRANE-BOUND LYTIC MUREIN TRANSGLYCOSYLASE F"/>
    <property type="match status" value="1"/>
</dbReference>
<dbReference type="GO" id="GO:0051470">
    <property type="term" value="P:ectoine transmembrane transport"/>
    <property type="evidence" value="ECO:0007669"/>
    <property type="project" value="InterPro"/>
</dbReference>
<dbReference type="Gene3D" id="3.40.190.10">
    <property type="entry name" value="Periplasmic binding protein-like II"/>
    <property type="match status" value="2"/>
</dbReference>
<dbReference type="PANTHER" id="PTHR35936:SF17">
    <property type="entry name" value="ARGININE-BINDING EXTRACELLULAR PROTEIN ARTP"/>
    <property type="match status" value="1"/>
</dbReference>
<protein>
    <submittedName>
        <fullName evidence="3">Ectoine/hydroxyectoine ABC transporter substrate-binding protein EhuB</fullName>
    </submittedName>
</protein>
<dbReference type="KEGG" id="ngv:CDO52_05685"/>
<dbReference type="InterPro" id="IPR001638">
    <property type="entry name" value="Solute-binding_3/MltF_N"/>
</dbReference>
<accession>A0A223S2Q4</accession>
<evidence type="ECO:0000313" key="4">
    <source>
        <dbReference type="Proteomes" id="UP000215005"/>
    </source>
</evidence>
<evidence type="ECO:0000256" key="1">
    <source>
        <dbReference type="ARBA" id="ARBA00022729"/>
    </source>
</evidence>
<dbReference type="CDD" id="cd01002">
    <property type="entry name" value="PBP2_Ehub_like"/>
    <property type="match status" value="1"/>
</dbReference>
<gene>
    <name evidence="3" type="primary">ehuB</name>
    <name evidence="3" type="ORF">CDO52_05685</name>
</gene>
<organism evidence="3 4">
    <name type="scientific">Nocardiopsis gilva YIM 90087</name>
    <dbReference type="NCBI Taxonomy" id="1235441"/>
    <lineage>
        <taxon>Bacteria</taxon>
        <taxon>Bacillati</taxon>
        <taxon>Actinomycetota</taxon>
        <taxon>Actinomycetes</taxon>
        <taxon>Streptosporangiales</taxon>
        <taxon>Nocardiopsidaceae</taxon>
        <taxon>Nocardiopsis</taxon>
    </lineage>
</organism>
<reference evidence="3 4" key="1">
    <citation type="submission" date="2017-08" db="EMBL/GenBank/DDBJ databases">
        <title>The complete genome sequence of Nocardiopsis gilva YIM 90087.</title>
        <authorList>
            <person name="Yin M."/>
            <person name="Tang S."/>
        </authorList>
    </citation>
    <scope>NUCLEOTIDE SEQUENCE [LARGE SCALE GENOMIC DNA]</scope>
    <source>
        <strain evidence="3 4">YIM 90087</strain>
    </source>
</reference>
<dbReference type="AlphaFoldDB" id="A0A223S2Q4"/>
<evidence type="ECO:0000313" key="3">
    <source>
        <dbReference type="EMBL" id="ASU82347.1"/>
    </source>
</evidence>
<keyword evidence="4" id="KW-1185">Reference proteome</keyword>
<dbReference type="EMBL" id="CP022753">
    <property type="protein sequence ID" value="ASU82347.1"/>
    <property type="molecule type" value="Genomic_DNA"/>
</dbReference>
<dbReference type="SUPFAM" id="SSF53850">
    <property type="entry name" value="Periplasmic binding protein-like II"/>
    <property type="match status" value="1"/>
</dbReference>
<dbReference type="InterPro" id="IPR014337">
    <property type="entry name" value="Ectoine_EhuB"/>
</dbReference>
<dbReference type="Proteomes" id="UP000215005">
    <property type="component" value="Chromosome"/>
</dbReference>
<feature type="domain" description="Solute-binding protein family 3/N-terminal" evidence="2">
    <location>
        <begin position="44"/>
        <end position="277"/>
    </location>
</feature>
<dbReference type="SMART" id="SM00062">
    <property type="entry name" value="PBPb"/>
    <property type="match status" value="1"/>
</dbReference>
<proteinExistence type="predicted"/>
<dbReference type="NCBIfam" id="TIGR02995">
    <property type="entry name" value="ectoine_ehuB"/>
    <property type="match status" value="1"/>
</dbReference>
<name>A0A223S2Q4_9ACTN</name>
<evidence type="ECO:0000259" key="2">
    <source>
        <dbReference type="SMART" id="SM00062"/>
    </source>
</evidence>